<comment type="caution">
    <text evidence="5">The sequence shown here is derived from an EMBL/GenBank/DDBJ whole genome shotgun (WGS) entry which is preliminary data.</text>
</comment>
<sequence>MPNDRSLKLFVVFSRAYRAISDRVMEDIKKHGLNPTEFAVLELLYHKGQQPIQQIGKKVLLASGSITYVVDKLECKGFLERKPCPRDRRVIYAVITEQGRQWMDEVFPMHQKAIRQIFGGLTENEKEAMIAMLKKLGFHAQHLSE</sequence>
<name>A0A1Y3PSU6_9BACI</name>
<gene>
    <name evidence="5" type="ORF">BAA01_16105</name>
</gene>
<evidence type="ECO:0000313" key="6">
    <source>
        <dbReference type="Proteomes" id="UP000196475"/>
    </source>
</evidence>
<evidence type="ECO:0000256" key="3">
    <source>
        <dbReference type="ARBA" id="ARBA00023163"/>
    </source>
</evidence>
<dbReference type="InterPro" id="IPR000835">
    <property type="entry name" value="HTH_MarR-typ"/>
</dbReference>
<dbReference type="SUPFAM" id="SSF46785">
    <property type="entry name" value="Winged helix' DNA-binding domain"/>
    <property type="match status" value="1"/>
</dbReference>
<dbReference type="AlphaFoldDB" id="A0A1Y3PSU6"/>
<dbReference type="PROSITE" id="PS01117">
    <property type="entry name" value="HTH_MARR_1"/>
    <property type="match status" value="1"/>
</dbReference>
<keyword evidence="1" id="KW-0805">Transcription regulation</keyword>
<evidence type="ECO:0000313" key="5">
    <source>
        <dbReference type="EMBL" id="OUM90412.1"/>
    </source>
</evidence>
<keyword evidence="3" id="KW-0804">Transcription</keyword>
<dbReference type="Gene3D" id="1.10.10.10">
    <property type="entry name" value="Winged helix-like DNA-binding domain superfamily/Winged helix DNA-binding domain"/>
    <property type="match status" value="1"/>
</dbReference>
<dbReference type="InterPro" id="IPR039422">
    <property type="entry name" value="MarR/SlyA-like"/>
</dbReference>
<dbReference type="PANTHER" id="PTHR33164">
    <property type="entry name" value="TRANSCRIPTIONAL REGULATOR, MARR FAMILY"/>
    <property type="match status" value="1"/>
</dbReference>
<dbReference type="InterPro" id="IPR036390">
    <property type="entry name" value="WH_DNA-bd_sf"/>
</dbReference>
<dbReference type="Pfam" id="PF01047">
    <property type="entry name" value="MarR"/>
    <property type="match status" value="1"/>
</dbReference>
<dbReference type="PRINTS" id="PR00598">
    <property type="entry name" value="HTHMARR"/>
</dbReference>
<dbReference type="EMBL" id="LZRT01000019">
    <property type="protein sequence ID" value="OUM90412.1"/>
    <property type="molecule type" value="Genomic_DNA"/>
</dbReference>
<evidence type="ECO:0000256" key="1">
    <source>
        <dbReference type="ARBA" id="ARBA00023015"/>
    </source>
</evidence>
<organism evidence="5 6">
    <name type="scientific">Bacillus thermozeamaize</name>
    <dbReference type="NCBI Taxonomy" id="230954"/>
    <lineage>
        <taxon>Bacteria</taxon>
        <taxon>Bacillati</taxon>
        <taxon>Bacillota</taxon>
        <taxon>Bacilli</taxon>
        <taxon>Bacillales</taxon>
        <taxon>Bacillaceae</taxon>
        <taxon>Bacillus</taxon>
    </lineage>
</organism>
<dbReference type="PANTHER" id="PTHR33164:SF56">
    <property type="entry name" value="HTH-TYPE TRANSCRIPTIONAL REGULATOR MHQR"/>
    <property type="match status" value="1"/>
</dbReference>
<reference evidence="6" key="1">
    <citation type="submission" date="2016-06" db="EMBL/GenBank/DDBJ databases">
        <authorList>
            <person name="Nascimento L."/>
            <person name="Pereira R.V."/>
            <person name="Martins L.F."/>
            <person name="Quaggio R.B."/>
            <person name="Silva A.M."/>
            <person name="Setubal J.C."/>
        </authorList>
    </citation>
    <scope>NUCLEOTIDE SEQUENCE [LARGE SCALE GENOMIC DNA]</scope>
</reference>
<dbReference type="GO" id="GO:0003677">
    <property type="term" value="F:DNA binding"/>
    <property type="evidence" value="ECO:0007669"/>
    <property type="project" value="UniProtKB-KW"/>
</dbReference>
<proteinExistence type="predicted"/>
<evidence type="ECO:0000256" key="2">
    <source>
        <dbReference type="ARBA" id="ARBA00023125"/>
    </source>
</evidence>
<dbReference type="PROSITE" id="PS50995">
    <property type="entry name" value="HTH_MARR_2"/>
    <property type="match status" value="1"/>
</dbReference>
<keyword evidence="2" id="KW-0238">DNA-binding</keyword>
<dbReference type="GO" id="GO:0006950">
    <property type="term" value="P:response to stress"/>
    <property type="evidence" value="ECO:0007669"/>
    <property type="project" value="TreeGrafter"/>
</dbReference>
<dbReference type="GO" id="GO:0003700">
    <property type="term" value="F:DNA-binding transcription factor activity"/>
    <property type="evidence" value="ECO:0007669"/>
    <property type="project" value="InterPro"/>
</dbReference>
<accession>A0A1Y3PSU6</accession>
<dbReference type="InterPro" id="IPR036388">
    <property type="entry name" value="WH-like_DNA-bd_sf"/>
</dbReference>
<evidence type="ECO:0000259" key="4">
    <source>
        <dbReference type="PROSITE" id="PS50995"/>
    </source>
</evidence>
<dbReference type="SMART" id="SM00347">
    <property type="entry name" value="HTH_MARR"/>
    <property type="match status" value="1"/>
</dbReference>
<protein>
    <submittedName>
        <fullName evidence="5">Transcriptional regulator</fullName>
    </submittedName>
</protein>
<dbReference type="Proteomes" id="UP000196475">
    <property type="component" value="Unassembled WGS sequence"/>
</dbReference>
<dbReference type="InterPro" id="IPR023187">
    <property type="entry name" value="Tscrpt_reg_MarR-type_CS"/>
</dbReference>
<feature type="domain" description="HTH marR-type" evidence="4">
    <location>
        <begin position="6"/>
        <end position="138"/>
    </location>
</feature>